<proteinExistence type="predicted"/>
<protein>
    <submittedName>
        <fullName evidence="2">Uncharacterized protein</fullName>
    </submittedName>
</protein>
<dbReference type="OrthoDB" id="6222486at2759"/>
<feature type="compositionally biased region" description="Polar residues" evidence="1">
    <location>
        <begin position="74"/>
        <end position="86"/>
    </location>
</feature>
<dbReference type="GO" id="GO:0006401">
    <property type="term" value="P:RNA catabolic process"/>
    <property type="evidence" value="ECO:0007669"/>
    <property type="project" value="InterPro"/>
</dbReference>
<dbReference type="HOGENOM" id="CLU_071098_0_0_1"/>
<accession>M5G0J7</accession>
<dbReference type="EMBL" id="JH795859">
    <property type="protein sequence ID" value="EJU03771.1"/>
    <property type="molecule type" value="Genomic_DNA"/>
</dbReference>
<organism evidence="2 3">
    <name type="scientific">Dacryopinax primogenitus (strain DJM 731)</name>
    <name type="common">Brown rot fungus</name>
    <dbReference type="NCBI Taxonomy" id="1858805"/>
    <lineage>
        <taxon>Eukaryota</taxon>
        <taxon>Fungi</taxon>
        <taxon>Dikarya</taxon>
        <taxon>Basidiomycota</taxon>
        <taxon>Agaricomycotina</taxon>
        <taxon>Dacrymycetes</taxon>
        <taxon>Dacrymycetales</taxon>
        <taxon>Dacrymycetaceae</taxon>
        <taxon>Dacryopinax</taxon>
    </lineage>
</organism>
<dbReference type="STRING" id="1858805.M5G0J7"/>
<sequence length="213" mass="23163">MSTIHFLPPRGQPTNPTLHLMPFHIEHNGPCPLSTYFLVRPASDLPSASASTFASTSAPTSVSPSTSLPDKTETQSPGNPSLKNRFTSSFRGRALKGVQVPLPEGYTGVLLRSSAPAPAPAARVRRPSPVKRRSRKRAASPIPVETDGDGDAGERQAEDQREKKDLRIEGCFEGFVLWNADVDVDEEDEYLRTLGEWQRLAALIHDTHLGGDA</sequence>
<dbReference type="GeneID" id="63683230"/>
<feature type="compositionally biased region" description="Basic and acidic residues" evidence="1">
    <location>
        <begin position="152"/>
        <end position="162"/>
    </location>
</feature>
<dbReference type="RefSeq" id="XP_040630665.1">
    <property type="nucleotide sequence ID" value="XM_040768168.1"/>
</dbReference>
<evidence type="ECO:0000256" key="1">
    <source>
        <dbReference type="SAM" id="MobiDB-lite"/>
    </source>
</evidence>
<dbReference type="CDD" id="cd09271">
    <property type="entry name" value="RNase_H2-C"/>
    <property type="match status" value="1"/>
</dbReference>
<name>M5G0J7_DACPD</name>
<dbReference type="PANTHER" id="PTHR47204">
    <property type="entry name" value="OS02G0168900 PROTEIN"/>
    <property type="match status" value="1"/>
</dbReference>
<dbReference type="OMA" id="SFVLWHP"/>
<gene>
    <name evidence="2" type="ORF">DACRYDRAFT_105926</name>
</gene>
<reference evidence="2 3" key="1">
    <citation type="journal article" date="2012" name="Science">
        <title>The Paleozoic origin of enzymatic lignin decomposition reconstructed from 31 fungal genomes.</title>
        <authorList>
            <person name="Floudas D."/>
            <person name="Binder M."/>
            <person name="Riley R."/>
            <person name="Barry K."/>
            <person name="Blanchette R.A."/>
            <person name="Henrissat B."/>
            <person name="Martinez A.T."/>
            <person name="Otillar R."/>
            <person name="Spatafora J.W."/>
            <person name="Yadav J.S."/>
            <person name="Aerts A."/>
            <person name="Benoit I."/>
            <person name="Boyd A."/>
            <person name="Carlson A."/>
            <person name="Copeland A."/>
            <person name="Coutinho P.M."/>
            <person name="de Vries R.P."/>
            <person name="Ferreira P."/>
            <person name="Findley K."/>
            <person name="Foster B."/>
            <person name="Gaskell J."/>
            <person name="Glotzer D."/>
            <person name="Gorecki P."/>
            <person name="Heitman J."/>
            <person name="Hesse C."/>
            <person name="Hori C."/>
            <person name="Igarashi K."/>
            <person name="Jurgens J.A."/>
            <person name="Kallen N."/>
            <person name="Kersten P."/>
            <person name="Kohler A."/>
            <person name="Kuees U."/>
            <person name="Kumar T.K.A."/>
            <person name="Kuo A."/>
            <person name="LaButti K."/>
            <person name="Larrondo L.F."/>
            <person name="Lindquist E."/>
            <person name="Ling A."/>
            <person name="Lombard V."/>
            <person name="Lucas S."/>
            <person name="Lundell T."/>
            <person name="Martin R."/>
            <person name="McLaughlin D.J."/>
            <person name="Morgenstern I."/>
            <person name="Morin E."/>
            <person name="Murat C."/>
            <person name="Nagy L.G."/>
            <person name="Nolan M."/>
            <person name="Ohm R.A."/>
            <person name="Patyshakuliyeva A."/>
            <person name="Rokas A."/>
            <person name="Ruiz-Duenas F.J."/>
            <person name="Sabat G."/>
            <person name="Salamov A."/>
            <person name="Samejima M."/>
            <person name="Schmutz J."/>
            <person name="Slot J.C."/>
            <person name="St John F."/>
            <person name="Stenlid J."/>
            <person name="Sun H."/>
            <person name="Sun S."/>
            <person name="Syed K."/>
            <person name="Tsang A."/>
            <person name="Wiebenga A."/>
            <person name="Young D."/>
            <person name="Pisabarro A."/>
            <person name="Eastwood D.C."/>
            <person name="Martin F."/>
            <person name="Cullen D."/>
            <person name="Grigoriev I.V."/>
            <person name="Hibbett D.S."/>
        </authorList>
    </citation>
    <scope>NUCLEOTIDE SEQUENCE [LARGE SCALE GENOMIC DNA]</scope>
    <source>
        <strain evidence="2 3">DJM-731 SS1</strain>
    </source>
</reference>
<evidence type="ECO:0000313" key="3">
    <source>
        <dbReference type="Proteomes" id="UP000030653"/>
    </source>
</evidence>
<dbReference type="PANTHER" id="PTHR47204:SF1">
    <property type="entry name" value="RIBONUCLEASE H2 SUBUNIT C"/>
    <property type="match status" value="1"/>
</dbReference>
<feature type="compositionally biased region" description="Low complexity" evidence="1">
    <location>
        <begin position="48"/>
        <end position="69"/>
    </location>
</feature>
<dbReference type="InterPro" id="IPR013924">
    <property type="entry name" value="RNase_H2_suC"/>
</dbReference>
<feature type="compositionally biased region" description="Basic residues" evidence="1">
    <location>
        <begin position="123"/>
        <end position="138"/>
    </location>
</feature>
<feature type="region of interest" description="Disordered" evidence="1">
    <location>
        <begin position="48"/>
        <end position="86"/>
    </location>
</feature>
<dbReference type="GO" id="GO:0032299">
    <property type="term" value="C:ribonuclease H2 complex"/>
    <property type="evidence" value="ECO:0007669"/>
    <property type="project" value="InterPro"/>
</dbReference>
<dbReference type="Gene3D" id="2.40.128.680">
    <property type="match status" value="1"/>
</dbReference>
<dbReference type="AlphaFoldDB" id="M5G0J7"/>
<dbReference type="Pfam" id="PF08615">
    <property type="entry name" value="RNase_H2_suC"/>
    <property type="match status" value="1"/>
</dbReference>
<feature type="region of interest" description="Disordered" evidence="1">
    <location>
        <begin position="116"/>
        <end position="162"/>
    </location>
</feature>
<dbReference type="Proteomes" id="UP000030653">
    <property type="component" value="Unassembled WGS sequence"/>
</dbReference>
<keyword evidence="3" id="KW-1185">Reference proteome</keyword>
<evidence type="ECO:0000313" key="2">
    <source>
        <dbReference type="EMBL" id="EJU03771.1"/>
    </source>
</evidence>